<sequence>MAIETDHSEVFSPIRIKLFTLLRILWFERLLFLFSILVVTFIFTVFDFIIKPAYEARILLYPPGVRDVSIIGYSFLKDEDTIRETIAKIYSTFIRNARSDNYLREFSGSIF</sequence>
<evidence type="ECO:0000256" key="6">
    <source>
        <dbReference type="SAM" id="Phobius"/>
    </source>
</evidence>
<evidence type="ECO:0000256" key="2">
    <source>
        <dbReference type="ARBA" id="ARBA00022475"/>
    </source>
</evidence>
<protein>
    <submittedName>
        <fullName evidence="8">Wzz/FepE/Etk N-terminal domain-containing protein</fullName>
    </submittedName>
</protein>
<dbReference type="Pfam" id="PF02706">
    <property type="entry name" value="Wzz"/>
    <property type="match status" value="1"/>
</dbReference>
<evidence type="ECO:0000256" key="4">
    <source>
        <dbReference type="ARBA" id="ARBA00022989"/>
    </source>
</evidence>
<evidence type="ECO:0000256" key="5">
    <source>
        <dbReference type="ARBA" id="ARBA00023136"/>
    </source>
</evidence>
<keyword evidence="2" id="KW-1003">Cell membrane</keyword>
<dbReference type="EMBL" id="CP158490">
    <property type="protein sequence ID" value="XBY22496.1"/>
    <property type="molecule type" value="Genomic_DNA"/>
</dbReference>
<dbReference type="RefSeq" id="WP_350023076.1">
    <property type="nucleotide sequence ID" value="NZ_CP158490.1"/>
</dbReference>
<gene>
    <name evidence="8" type="ORF">ABCR88_23735</name>
</gene>
<organism evidence="8">
    <name type="scientific">Pseudomonas sp. W17</name>
    <dbReference type="NCBI Taxonomy" id="3144407"/>
    <lineage>
        <taxon>Bacteria</taxon>
        <taxon>Pseudomonadati</taxon>
        <taxon>Pseudomonadota</taxon>
        <taxon>Gammaproteobacteria</taxon>
        <taxon>Pseudomonadales</taxon>
        <taxon>Pseudomonadaceae</taxon>
        <taxon>Pseudomonas</taxon>
    </lineage>
</organism>
<dbReference type="AlphaFoldDB" id="A0AAU7WQL7"/>
<keyword evidence="5 6" id="KW-0472">Membrane</keyword>
<comment type="subcellular location">
    <subcellularLocation>
        <location evidence="1">Cell membrane</location>
        <topology evidence="1">Multi-pass membrane protein</topology>
    </subcellularLocation>
</comment>
<proteinExistence type="predicted"/>
<dbReference type="GO" id="GO:0005886">
    <property type="term" value="C:plasma membrane"/>
    <property type="evidence" value="ECO:0007669"/>
    <property type="project" value="UniProtKB-SubCell"/>
</dbReference>
<evidence type="ECO:0000256" key="3">
    <source>
        <dbReference type="ARBA" id="ARBA00022692"/>
    </source>
</evidence>
<name>A0AAU7WQL7_9PSED</name>
<keyword evidence="3 6" id="KW-0812">Transmembrane</keyword>
<feature type="transmembrane region" description="Helical" evidence="6">
    <location>
        <begin position="30"/>
        <end position="50"/>
    </location>
</feature>
<evidence type="ECO:0000256" key="1">
    <source>
        <dbReference type="ARBA" id="ARBA00004651"/>
    </source>
</evidence>
<evidence type="ECO:0000313" key="8">
    <source>
        <dbReference type="EMBL" id="XBY22496.1"/>
    </source>
</evidence>
<feature type="domain" description="Polysaccharide chain length determinant N-terminal" evidence="7">
    <location>
        <begin position="16"/>
        <end position="106"/>
    </location>
</feature>
<accession>A0AAU7WQL7</accession>
<evidence type="ECO:0000259" key="7">
    <source>
        <dbReference type="Pfam" id="PF02706"/>
    </source>
</evidence>
<reference evidence="8" key="1">
    <citation type="submission" date="2024-06" db="EMBL/GenBank/DDBJ databases">
        <authorList>
            <person name="Wu L."/>
        </authorList>
    </citation>
    <scope>NUCLEOTIDE SEQUENCE</scope>
    <source>
        <strain evidence="8">W17</strain>
    </source>
</reference>
<keyword evidence="4 6" id="KW-1133">Transmembrane helix</keyword>
<dbReference type="InterPro" id="IPR003856">
    <property type="entry name" value="LPS_length_determ_N"/>
</dbReference>